<gene>
    <name evidence="1" type="ORF">BDN72DRAFT_837338</name>
</gene>
<keyword evidence="1" id="KW-0418">Kinase</keyword>
<accession>A0ACD3B0K3</accession>
<keyword evidence="2" id="KW-1185">Reference proteome</keyword>
<organism evidence="1 2">
    <name type="scientific">Pluteus cervinus</name>
    <dbReference type="NCBI Taxonomy" id="181527"/>
    <lineage>
        <taxon>Eukaryota</taxon>
        <taxon>Fungi</taxon>
        <taxon>Dikarya</taxon>
        <taxon>Basidiomycota</taxon>
        <taxon>Agaricomycotina</taxon>
        <taxon>Agaricomycetes</taxon>
        <taxon>Agaricomycetidae</taxon>
        <taxon>Agaricales</taxon>
        <taxon>Pluteineae</taxon>
        <taxon>Pluteaceae</taxon>
        <taxon>Pluteus</taxon>
    </lineage>
</organism>
<dbReference type="Proteomes" id="UP000308600">
    <property type="component" value="Unassembled WGS sequence"/>
</dbReference>
<proteinExistence type="predicted"/>
<evidence type="ECO:0000313" key="2">
    <source>
        <dbReference type="Proteomes" id="UP000308600"/>
    </source>
</evidence>
<evidence type="ECO:0000313" key="1">
    <source>
        <dbReference type="EMBL" id="TFK71620.1"/>
    </source>
</evidence>
<keyword evidence="1" id="KW-0808">Transferase</keyword>
<dbReference type="EMBL" id="ML208295">
    <property type="protein sequence ID" value="TFK71620.1"/>
    <property type="molecule type" value="Genomic_DNA"/>
</dbReference>
<protein>
    <submittedName>
        <fullName evidence="1">Guanylate kinase</fullName>
    </submittedName>
</protein>
<name>A0ACD3B0K3_9AGAR</name>
<reference evidence="1 2" key="1">
    <citation type="journal article" date="2019" name="Nat. Ecol. Evol.">
        <title>Megaphylogeny resolves global patterns of mushroom evolution.</title>
        <authorList>
            <person name="Varga T."/>
            <person name="Krizsan K."/>
            <person name="Foldi C."/>
            <person name="Dima B."/>
            <person name="Sanchez-Garcia M."/>
            <person name="Sanchez-Ramirez S."/>
            <person name="Szollosi G.J."/>
            <person name="Szarkandi J.G."/>
            <person name="Papp V."/>
            <person name="Albert L."/>
            <person name="Andreopoulos W."/>
            <person name="Angelini C."/>
            <person name="Antonin V."/>
            <person name="Barry K.W."/>
            <person name="Bougher N.L."/>
            <person name="Buchanan P."/>
            <person name="Buyck B."/>
            <person name="Bense V."/>
            <person name="Catcheside P."/>
            <person name="Chovatia M."/>
            <person name="Cooper J."/>
            <person name="Damon W."/>
            <person name="Desjardin D."/>
            <person name="Finy P."/>
            <person name="Geml J."/>
            <person name="Haridas S."/>
            <person name="Hughes K."/>
            <person name="Justo A."/>
            <person name="Karasinski D."/>
            <person name="Kautmanova I."/>
            <person name="Kiss B."/>
            <person name="Kocsube S."/>
            <person name="Kotiranta H."/>
            <person name="LaButti K.M."/>
            <person name="Lechner B.E."/>
            <person name="Liimatainen K."/>
            <person name="Lipzen A."/>
            <person name="Lukacs Z."/>
            <person name="Mihaltcheva S."/>
            <person name="Morgado L.N."/>
            <person name="Niskanen T."/>
            <person name="Noordeloos M.E."/>
            <person name="Ohm R.A."/>
            <person name="Ortiz-Santana B."/>
            <person name="Ovrebo C."/>
            <person name="Racz N."/>
            <person name="Riley R."/>
            <person name="Savchenko A."/>
            <person name="Shiryaev A."/>
            <person name="Soop K."/>
            <person name="Spirin V."/>
            <person name="Szebenyi C."/>
            <person name="Tomsovsky M."/>
            <person name="Tulloss R.E."/>
            <person name="Uehling J."/>
            <person name="Grigoriev I.V."/>
            <person name="Vagvolgyi C."/>
            <person name="Papp T."/>
            <person name="Martin F.M."/>
            <person name="Miettinen O."/>
            <person name="Hibbett D.S."/>
            <person name="Nagy L.G."/>
        </authorList>
    </citation>
    <scope>NUCLEOTIDE SEQUENCE [LARGE SCALE GENOMIC DNA]</scope>
    <source>
        <strain evidence="1 2">NL-1719</strain>
    </source>
</reference>
<sequence>MALCSDFARPLVLSGPSGVGKSTLLTRLFNEFPEKFGFSVSHTTRNPRPGEVDGKHYHFVSHSKFRDLIQDGAFIEHAEFSGNHYGTSFATVRHVQQQGRRCILDIEAQGVRQIKCTNLDPVYLFVSPPSLSSLRTRLHHRGTESETAIQKRLATALKEIQYAKDESPHDFIIINDDLDRSYELFKKIALGERISGDELPPLDD</sequence>